<evidence type="ECO:0000256" key="1">
    <source>
        <dbReference type="ARBA" id="ARBA00005254"/>
    </source>
</evidence>
<name>A0A2U2BVR6_9PROT</name>
<comment type="caution">
    <text evidence="2">The sequence shown here is derived from an EMBL/GenBank/DDBJ whole genome shotgun (WGS) entry which is preliminary data.</text>
</comment>
<protein>
    <submittedName>
        <fullName evidence="2">Enoyl-CoA hydratase</fullName>
    </submittedName>
</protein>
<dbReference type="GO" id="GO:0003824">
    <property type="term" value="F:catalytic activity"/>
    <property type="evidence" value="ECO:0007669"/>
    <property type="project" value="UniProtKB-ARBA"/>
</dbReference>
<accession>A0A2U2BVR6</accession>
<keyword evidence="3" id="KW-1185">Reference proteome</keyword>
<dbReference type="InterPro" id="IPR014748">
    <property type="entry name" value="Enoyl-CoA_hydra_C"/>
</dbReference>
<dbReference type="PANTHER" id="PTHR42964:SF1">
    <property type="entry name" value="POLYKETIDE BIOSYNTHESIS ENOYL-COA HYDRATASE PKSH-RELATED"/>
    <property type="match status" value="1"/>
</dbReference>
<dbReference type="Gene3D" id="3.90.226.10">
    <property type="entry name" value="2-enoyl-CoA Hydratase, Chain A, domain 1"/>
    <property type="match status" value="1"/>
</dbReference>
<organism evidence="2 3">
    <name type="scientific">Marinicauda salina</name>
    <dbReference type="NCBI Taxonomy" id="2135793"/>
    <lineage>
        <taxon>Bacteria</taxon>
        <taxon>Pseudomonadati</taxon>
        <taxon>Pseudomonadota</taxon>
        <taxon>Alphaproteobacteria</taxon>
        <taxon>Maricaulales</taxon>
        <taxon>Maricaulaceae</taxon>
        <taxon>Marinicauda</taxon>
    </lineage>
</organism>
<dbReference type="InterPro" id="IPR001753">
    <property type="entry name" value="Enoyl-CoA_hydra/iso"/>
</dbReference>
<dbReference type="GO" id="GO:0008300">
    <property type="term" value="P:isoprenoid catabolic process"/>
    <property type="evidence" value="ECO:0007669"/>
    <property type="project" value="TreeGrafter"/>
</dbReference>
<dbReference type="InterPro" id="IPR029045">
    <property type="entry name" value="ClpP/crotonase-like_dom_sf"/>
</dbReference>
<comment type="similarity">
    <text evidence="1">Belongs to the enoyl-CoA hydratase/isomerase family.</text>
</comment>
<sequence>MPETFETIRLEFDAGVAHVTLNRPDARNAMSMTMVDELMAALERAGEAGARAVVLRGAGGHFCSGGDLKDMGAAQAAEADHVDDPVARVNARFGHLCAAYAGTGLPVIAVLEGVVMGGGFGLACVADVALARETAVFRLPETSLGLVPAQIAPFLVERLGYSEAKRLAVTGGKIDAATAHRLGLVHACCDGEEAMEAALAQTLADIRRGAPGAIAATKALIRRARFEPAGDLVDDAASVFAQSARGAEGAEGLTAFLEKRPPAWAAEE</sequence>
<reference evidence="3" key="1">
    <citation type="submission" date="2018-05" db="EMBL/GenBank/DDBJ databases">
        <authorList>
            <person name="Liu B.-T."/>
        </authorList>
    </citation>
    <scope>NUCLEOTIDE SEQUENCE [LARGE SCALE GENOMIC DNA]</scope>
    <source>
        <strain evidence="3">WD6-1</strain>
    </source>
</reference>
<dbReference type="PANTHER" id="PTHR42964">
    <property type="entry name" value="ENOYL-COA HYDRATASE"/>
    <property type="match status" value="1"/>
</dbReference>
<dbReference type="InterPro" id="IPR051683">
    <property type="entry name" value="Enoyl-CoA_Hydratase/Isomerase"/>
</dbReference>
<evidence type="ECO:0000313" key="3">
    <source>
        <dbReference type="Proteomes" id="UP000245168"/>
    </source>
</evidence>
<dbReference type="Pfam" id="PF00378">
    <property type="entry name" value="ECH_1"/>
    <property type="match status" value="1"/>
</dbReference>
<dbReference type="CDD" id="cd06558">
    <property type="entry name" value="crotonase-like"/>
    <property type="match status" value="1"/>
</dbReference>
<gene>
    <name evidence="2" type="ORF">DDZ18_00425</name>
</gene>
<proteinExistence type="inferred from homology"/>
<dbReference type="Proteomes" id="UP000245168">
    <property type="component" value="Unassembled WGS sequence"/>
</dbReference>
<dbReference type="RefSeq" id="WP_109251390.1">
    <property type="nucleotide sequence ID" value="NZ_QEXV01000001.1"/>
</dbReference>
<dbReference type="OrthoDB" id="9795613at2"/>
<dbReference type="EMBL" id="QEXV01000001">
    <property type="protein sequence ID" value="PWE18116.1"/>
    <property type="molecule type" value="Genomic_DNA"/>
</dbReference>
<dbReference type="AlphaFoldDB" id="A0A2U2BVR6"/>
<dbReference type="Gene3D" id="1.10.12.10">
    <property type="entry name" value="Lyase 2-enoyl-coa Hydratase, Chain A, domain 2"/>
    <property type="match status" value="1"/>
</dbReference>
<dbReference type="SUPFAM" id="SSF52096">
    <property type="entry name" value="ClpP/crotonase"/>
    <property type="match status" value="1"/>
</dbReference>
<evidence type="ECO:0000313" key="2">
    <source>
        <dbReference type="EMBL" id="PWE18116.1"/>
    </source>
</evidence>